<sequence length="727" mass="82431">MECQGLKFFDKFLLVLVASLGYIGCTNAGKVISSTNDDIESRLLEIPERFRQISQIAYPDGLPSSLLDFYSLTNSTNEVCANHSSKYRQALLNFETWAVQMLDSSGKFPSGLMHAHFHAMGNFEECLEVAESAPFQTQHCMVQFGNLVRFPQGPIDWNKVETVIGGLPVLKPLLTVGLCLPAGCGRDEIVDHYRNFASKYNVTVHMNKFSCTASDEKKPFTWLEIVLLDFVLMLTILVVVATIVDMNYPERGEPGVGRELLNCFSCIRNARAIFKTESTKRPLATLNAFRFLSVSWVIICHHYLFSVLRPAINYLEMSQLFTRLYAAPILNGLLAVDNFILMNGLLLSYLFLEAMHKGHKFNIILFYLHRLVRILPGYSLQLILSMTVMSRFYSNGPLWKNFMDRHTENCYESWWTNILFINNYVKVDKQCIPSTWYLSLDMQLHFMAPIFLLSIWRWKHFAKVGIPIFIVLANIIAFLNSYIGQFPAGSIIARDLKTVHTYPYEYITTHNKLGPWFIGLGLGYILYYAREKPVKLTASMVKLGWTLCSVLGLGVIMSISYFHQDGTEYNKWLSSTYTGLHSTVWALCVSWVIFACETGYGGGVKKFLAWRVFQPLGKLTFAIFLSHIGIQYGNSSASKASGYIEIVPMATNILGEITVCILVTPLLSSFYEAPYICLERLYINRCIIGPKEKREREMKEMTISMNGASAEETQKLNGNSNGNPTIC</sequence>
<dbReference type="InterPro" id="IPR006621">
    <property type="entry name" value="Nose-resist-to-fluoxetine_N"/>
</dbReference>
<dbReference type="Proteomes" id="UP000291343">
    <property type="component" value="Unassembled WGS sequence"/>
</dbReference>
<dbReference type="InParanoid" id="A0A482XS56"/>
<keyword evidence="1" id="KW-0472">Membrane</keyword>
<feature type="signal peptide" evidence="2">
    <location>
        <begin position="1"/>
        <end position="28"/>
    </location>
</feature>
<protein>
    <recommendedName>
        <fullName evidence="3">Nose resistant-to-fluoxetine protein N-terminal domain-containing protein</fullName>
    </recommendedName>
</protein>
<dbReference type="PANTHER" id="PTHR11161:SF0">
    <property type="entry name" value="O-ACYLTRANSFERASE LIKE PROTEIN"/>
    <property type="match status" value="1"/>
</dbReference>
<dbReference type="OrthoDB" id="6590186at2759"/>
<proteinExistence type="predicted"/>
<keyword evidence="2" id="KW-0732">Signal</keyword>
<evidence type="ECO:0000259" key="3">
    <source>
        <dbReference type="SMART" id="SM00703"/>
    </source>
</evidence>
<dbReference type="EMBL" id="QKKF02000817">
    <property type="protein sequence ID" value="RZF48945.1"/>
    <property type="molecule type" value="Genomic_DNA"/>
</dbReference>
<feature type="domain" description="Nose resistant-to-fluoxetine protein N-terminal" evidence="3">
    <location>
        <begin position="77"/>
        <end position="220"/>
    </location>
</feature>
<keyword evidence="5" id="KW-1185">Reference proteome</keyword>
<dbReference type="GO" id="GO:0016747">
    <property type="term" value="F:acyltransferase activity, transferring groups other than amino-acyl groups"/>
    <property type="evidence" value="ECO:0007669"/>
    <property type="project" value="InterPro"/>
</dbReference>
<feature type="transmembrane region" description="Helical" evidence="1">
    <location>
        <begin position="288"/>
        <end position="305"/>
    </location>
</feature>
<feature type="transmembrane region" description="Helical" evidence="1">
    <location>
        <begin position="541"/>
        <end position="563"/>
    </location>
</feature>
<keyword evidence="1" id="KW-1133">Transmembrane helix</keyword>
<keyword evidence="1" id="KW-0812">Transmembrane</keyword>
<gene>
    <name evidence="4" type="ORF">LSTR_LSTR003021</name>
</gene>
<feature type="transmembrane region" description="Helical" evidence="1">
    <location>
        <begin position="653"/>
        <end position="671"/>
    </location>
</feature>
<accession>A0A482XS56</accession>
<evidence type="ECO:0000313" key="5">
    <source>
        <dbReference type="Proteomes" id="UP000291343"/>
    </source>
</evidence>
<dbReference type="SMART" id="SM00703">
    <property type="entry name" value="NRF"/>
    <property type="match status" value="1"/>
</dbReference>
<organism evidence="4 5">
    <name type="scientific">Laodelphax striatellus</name>
    <name type="common">Small brown planthopper</name>
    <name type="synonym">Delphax striatella</name>
    <dbReference type="NCBI Taxonomy" id="195883"/>
    <lineage>
        <taxon>Eukaryota</taxon>
        <taxon>Metazoa</taxon>
        <taxon>Ecdysozoa</taxon>
        <taxon>Arthropoda</taxon>
        <taxon>Hexapoda</taxon>
        <taxon>Insecta</taxon>
        <taxon>Pterygota</taxon>
        <taxon>Neoptera</taxon>
        <taxon>Paraneoptera</taxon>
        <taxon>Hemiptera</taxon>
        <taxon>Auchenorrhyncha</taxon>
        <taxon>Fulgoroidea</taxon>
        <taxon>Delphacidae</taxon>
        <taxon>Criomorphinae</taxon>
        <taxon>Laodelphax</taxon>
    </lineage>
</organism>
<name>A0A482XS56_LAOST</name>
<comment type="caution">
    <text evidence="4">The sequence shown here is derived from an EMBL/GenBank/DDBJ whole genome shotgun (WGS) entry which is preliminary data.</text>
</comment>
<reference evidence="4 5" key="1">
    <citation type="journal article" date="2017" name="Gigascience">
        <title>Genome sequence of the small brown planthopper, Laodelphax striatellus.</title>
        <authorList>
            <person name="Zhu J."/>
            <person name="Jiang F."/>
            <person name="Wang X."/>
            <person name="Yang P."/>
            <person name="Bao Y."/>
            <person name="Zhao W."/>
            <person name="Wang W."/>
            <person name="Lu H."/>
            <person name="Wang Q."/>
            <person name="Cui N."/>
            <person name="Li J."/>
            <person name="Chen X."/>
            <person name="Luo L."/>
            <person name="Yu J."/>
            <person name="Kang L."/>
            <person name="Cui F."/>
        </authorList>
    </citation>
    <scope>NUCLEOTIDE SEQUENCE [LARGE SCALE GENOMIC DNA]</scope>
    <source>
        <strain evidence="4">Lst14</strain>
    </source>
</reference>
<evidence type="ECO:0000313" key="4">
    <source>
        <dbReference type="EMBL" id="RZF48945.1"/>
    </source>
</evidence>
<feature type="chain" id="PRO_5019782077" description="Nose resistant-to-fluoxetine protein N-terminal domain-containing protein" evidence="2">
    <location>
        <begin position="29"/>
        <end position="727"/>
    </location>
</feature>
<feature type="transmembrane region" description="Helical" evidence="1">
    <location>
        <begin position="583"/>
        <end position="604"/>
    </location>
</feature>
<feature type="transmembrane region" description="Helical" evidence="1">
    <location>
        <begin position="616"/>
        <end position="633"/>
    </location>
</feature>
<feature type="transmembrane region" description="Helical" evidence="1">
    <location>
        <begin position="372"/>
        <end position="393"/>
    </location>
</feature>
<dbReference type="FunCoup" id="A0A482XS56">
    <property type="interactions" value="7"/>
</dbReference>
<dbReference type="InterPro" id="IPR002656">
    <property type="entry name" value="Acyl_transf_3_dom"/>
</dbReference>
<dbReference type="InterPro" id="IPR052728">
    <property type="entry name" value="O2_lipid_transport_reg"/>
</dbReference>
<feature type="transmembrane region" description="Helical" evidence="1">
    <location>
        <begin position="513"/>
        <end position="529"/>
    </location>
</feature>
<dbReference type="PANTHER" id="PTHR11161">
    <property type="entry name" value="O-ACYLTRANSFERASE"/>
    <property type="match status" value="1"/>
</dbReference>
<evidence type="ECO:0000256" key="1">
    <source>
        <dbReference type="SAM" id="Phobius"/>
    </source>
</evidence>
<feature type="transmembrane region" description="Helical" evidence="1">
    <location>
        <begin position="468"/>
        <end position="493"/>
    </location>
</feature>
<feature type="transmembrane region" description="Helical" evidence="1">
    <location>
        <begin position="220"/>
        <end position="244"/>
    </location>
</feature>
<evidence type="ECO:0000256" key="2">
    <source>
        <dbReference type="SAM" id="SignalP"/>
    </source>
</evidence>
<dbReference type="Pfam" id="PF20146">
    <property type="entry name" value="NRF"/>
    <property type="match status" value="1"/>
</dbReference>
<dbReference type="Pfam" id="PF01757">
    <property type="entry name" value="Acyl_transf_3"/>
    <property type="match status" value="1"/>
</dbReference>
<feature type="transmembrane region" description="Helical" evidence="1">
    <location>
        <begin position="325"/>
        <end position="352"/>
    </location>
</feature>
<dbReference type="AlphaFoldDB" id="A0A482XS56"/>